<protein>
    <submittedName>
        <fullName evidence="2">ORF82</fullName>
    </submittedName>
</protein>
<evidence type="ECO:0000256" key="1">
    <source>
        <dbReference type="SAM" id="Phobius"/>
    </source>
</evidence>
<keyword evidence="1" id="KW-1133">Transmembrane helix</keyword>
<dbReference type="GeneID" id="5141307"/>
<accession>Q9YQY6</accession>
<evidence type="ECO:0000313" key="3">
    <source>
        <dbReference type="Proteomes" id="UP000011238"/>
    </source>
</evidence>
<feature type="transmembrane region" description="Helical" evidence="1">
    <location>
        <begin position="113"/>
        <end position="134"/>
    </location>
</feature>
<dbReference type="RefSeq" id="YP_656737.1">
    <property type="nucleotide sequence ID" value="NC_008211.1"/>
</dbReference>
<feature type="transmembrane region" description="Helical" evidence="1">
    <location>
        <begin position="154"/>
        <end position="181"/>
    </location>
</feature>
<reference evidence="2 3" key="1">
    <citation type="journal article" date="1999" name="J. Cancer Res. Clin. Oncol.">
        <title>Genomic studies of the Lucke tumor herpesvirus (RaHV-1).</title>
        <authorList>
            <person name="Davison A.J."/>
            <person name="Sauerbier W."/>
            <person name="Dolan A."/>
            <person name="Addison C."/>
            <person name="McKinnell R.G."/>
        </authorList>
    </citation>
    <scope>NUCLEOTIDE SEQUENCE [LARGE SCALE GENOMIC DNA]</scope>
    <source>
        <strain evidence="2 3">McKinnell</strain>
    </source>
</reference>
<evidence type="ECO:0000313" key="2">
    <source>
        <dbReference type="EMBL" id="AAD12279.1"/>
    </source>
</evidence>
<feature type="transmembrane region" description="Helical" evidence="1">
    <location>
        <begin position="12"/>
        <end position="32"/>
    </location>
</feature>
<dbReference type="EMBL" id="DQ665917">
    <property type="protein sequence ID" value="AAD12279.1"/>
    <property type="molecule type" value="Genomic_DNA"/>
</dbReference>
<proteinExistence type="predicted"/>
<feature type="transmembrane region" description="Helical" evidence="1">
    <location>
        <begin position="52"/>
        <end position="77"/>
    </location>
</feature>
<name>Q9YQY6_9VIRU</name>
<keyword evidence="1" id="KW-0812">Transmembrane</keyword>
<keyword evidence="1" id="KW-0472">Membrane</keyword>
<reference evidence="2 3" key="2">
    <citation type="journal article" date="2006" name="J. Gen. Virol.">
        <title>Genome sequences of two frog herpesviruses.</title>
        <authorList>
            <person name="Davison A.J."/>
            <person name="Cunningham C."/>
            <person name="Sauerbier W."/>
            <person name="McKinnell R.G."/>
        </authorList>
    </citation>
    <scope>NUCLEOTIDE SEQUENCE [LARGE SCALE GENOMIC DNA]</scope>
    <source>
        <strain evidence="2 3">McKinnell</strain>
    </source>
</reference>
<sequence>MNCFCCLPCGVLVWIFFAGYSATLIALAYGRFDGYTCLDLDVQNLAVFKRGFYVGGLCWGCTTALAAARYMGAFLLARYALISRRGTAGLLPVSSDEGSSVRNKSVPSNPGDVAWVLAAMGTLTAYADVAHALHKLVTVNGYTATHIPMCWYLGLAYAAVGIAALFGALVFLAILLSLCAVSRARPHVGSADKHDVTKLLDEHE</sequence>
<organism evidence="3">
    <name type="scientific">Ranid herpesvirus 1</name>
    <name type="common">Lucke tumor herpesvirus</name>
    <dbReference type="NCBI Taxonomy" id="85655"/>
    <lineage>
        <taxon>Viruses</taxon>
        <taxon>Duplodnaviria</taxon>
        <taxon>Heunggongvirae</taxon>
        <taxon>Peploviricota</taxon>
        <taxon>Herviviricetes</taxon>
        <taxon>Herpesvirales</taxon>
        <taxon>Alloherpesviridae</taxon>
        <taxon>Batravirus</taxon>
        <taxon>Batravirus ranidallo1</taxon>
    </lineage>
</organism>
<dbReference type="Proteomes" id="UP000011238">
    <property type="component" value="Segment"/>
</dbReference>
<dbReference type="KEGG" id="vg:5141307"/>
<keyword evidence="3" id="KW-1185">Reference proteome</keyword>